<dbReference type="InterPro" id="IPR043129">
    <property type="entry name" value="ATPase_NBD"/>
</dbReference>
<dbReference type="Pfam" id="PF21522">
    <property type="entry name" value="MreB-like_C"/>
    <property type="match status" value="1"/>
</dbReference>
<comment type="caution">
    <text evidence="3">The sequence shown here is derived from an EMBL/GenBank/DDBJ whole genome shotgun (WGS) entry which is preliminary data.</text>
</comment>
<dbReference type="SUPFAM" id="SSF53067">
    <property type="entry name" value="Actin-like ATPase domain"/>
    <property type="match status" value="2"/>
</dbReference>
<evidence type="ECO:0000259" key="1">
    <source>
        <dbReference type="Pfam" id="PF17989"/>
    </source>
</evidence>
<protein>
    <submittedName>
        <fullName evidence="3">ParM/StbA family protein</fullName>
    </submittedName>
</protein>
<dbReference type="Pfam" id="PF17989">
    <property type="entry name" value="ALP_N"/>
    <property type="match status" value="1"/>
</dbReference>
<feature type="domain" description="Actin homologue MreB-like C-terminal" evidence="2">
    <location>
        <begin position="163"/>
        <end position="282"/>
    </location>
</feature>
<organism evidence="3 4">
    <name type="scientific">Deferribacter autotrophicus</name>
    <dbReference type="NCBI Taxonomy" id="500465"/>
    <lineage>
        <taxon>Bacteria</taxon>
        <taxon>Pseudomonadati</taxon>
        <taxon>Deferribacterota</taxon>
        <taxon>Deferribacteres</taxon>
        <taxon>Deferribacterales</taxon>
        <taxon>Deferribacteraceae</taxon>
        <taxon>Deferribacter</taxon>
    </lineage>
</organism>
<dbReference type="EMBL" id="VFJB01000007">
    <property type="protein sequence ID" value="KAA0257533.1"/>
    <property type="molecule type" value="Genomic_DNA"/>
</dbReference>
<accession>A0A5A8F4L4</accession>
<evidence type="ECO:0000313" key="3">
    <source>
        <dbReference type="EMBL" id="KAA0257533.1"/>
    </source>
</evidence>
<name>A0A5A8F4L4_9BACT</name>
<feature type="domain" description="Actin-like protein N-terminal" evidence="1">
    <location>
        <begin position="5"/>
        <end position="149"/>
    </location>
</feature>
<keyword evidence="4" id="KW-1185">Reference proteome</keyword>
<evidence type="ECO:0000259" key="2">
    <source>
        <dbReference type="Pfam" id="PF21522"/>
    </source>
</evidence>
<dbReference type="OrthoDB" id="5412507at2"/>
<dbReference type="Proteomes" id="UP000322876">
    <property type="component" value="Unassembled WGS sequence"/>
</dbReference>
<dbReference type="InterPro" id="IPR049067">
    <property type="entry name" value="MreB-like_C"/>
</dbReference>
<dbReference type="InterPro" id="IPR040607">
    <property type="entry name" value="ALP_N"/>
</dbReference>
<gene>
    <name evidence="3" type="ORF">FHQ18_09325</name>
</gene>
<dbReference type="Gene3D" id="3.30.420.40">
    <property type="match status" value="2"/>
</dbReference>
<dbReference type="CDD" id="cd10227">
    <property type="entry name" value="ASKHA_NBD_ParM-like"/>
    <property type="match status" value="1"/>
</dbReference>
<dbReference type="RefSeq" id="WP_149266914.1">
    <property type="nucleotide sequence ID" value="NZ_VFJB01000007.1"/>
</dbReference>
<evidence type="ECO:0000313" key="4">
    <source>
        <dbReference type="Proteomes" id="UP000322876"/>
    </source>
</evidence>
<sequence>MNIVAVDIGYGRIKLYNSKIKFSYPSYLVKYTPSDISFFATPDYIEVNDNKFYVGEDAYTMGKLIPLIGENFHGSNEWKALLSYALYRYFQEKGGYSDIDLLILGLPLNQYNEERKQKIKSIKSITASVNDQSFSLKVKDVIVLPQGAGAVMLYQDKYDSMAIIDIGYYTIDLALFLDGKFVFNRSLSFNFGIHELYKNVAKKISKKFNYRPDYKKIEEIVKTKKVRIKGAEHKVDDIVDECKLNYCFDLVNMIKDEWEDSQKEAEKMLFIGGGAEVIKDILPADPQFLVPDNPAFANAIGYMKYAEVFHGQREADVAEREEENGN</sequence>
<dbReference type="AlphaFoldDB" id="A0A5A8F4L4"/>
<proteinExistence type="predicted"/>
<reference evidence="3 4" key="1">
    <citation type="submission" date="2019-06" db="EMBL/GenBank/DDBJ databases">
        <title>Genomic insights into carbon and energy metabolism of Deferribacter autotrophicus revealed new metabolic traits in the phylum Deferribacteres.</title>
        <authorList>
            <person name="Slobodkin A.I."/>
            <person name="Slobodkina G.B."/>
            <person name="Allioux M."/>
            <person name="Alain K."/>
            <person name="Jebbar M."/>
            <person name="Shadrin V."/>
            <person name="Kublanov I.V."/>
            <person name="Toshchakov S.V."/>
            <person name="Bonch-Osmolovskaya E.A."/>
        </authorList>
    </citation>
    <scope>NUCLEOTIDE SEQUENCE [LARGE SCALE GENOMIC DNA]</scope>
    <source>
        <strain evidence="3 4">SL50</strain>
    </source>
</reference>